<proteinExistence type="inferred from homology"/>
<dbReference type="PANTHER" id="PTHR21716:SF4">
    <property type="entry name" value="TRANSMEMBRANE PROTEIN 245"/>
    <property type="match status" value="1"/>
</dbReference>
<dbReference type="AlphaFoldDB" id="A0AAE4AQ04"/>
<keyword evidence="9" id="KW-1185">Reference proteome</keyword>
<name>A0AAE4AQ04_9BACT</name>
<evidence type="ECO:0000256" key="5">
    <source>
        <dbReference type="ARBA" id="ARBA00023136"/>
    </source>
</evidence>
<evidence type="ECO:0000313" key="8">
    <source>
        <dbReference type="EMBL" id="MDQ0291131.1"/>
    </source>
</evidence>
<gene>
    <name evidence="8" type="ORF">J3R75_003238</name>
</gene>
<feature type="transmembrane region" description="Helical" evidence="7">
    <location>
        <begin position="309"/>
        <end position="332"/>
    </location>
</feature>
<comment type="caution">
    <text evidence="8">The sequence shown here is derived from an EMBL/GenBank/DDBJ whole genome shotgun (WGS) entry which is preliminary data.</text>
</comment>
<feature type="transmembrane region" description="Helical" evidence="7">
    <location>
        <begin position="110"/>
        <end position="132"/>
    </location>
</feature>
<dbReference type="PANTHER" id="PTHR21716">
    <property type="entry name" value="TRANSMEMBRANE PROTEIN"/>
    <property type="match status" value="1"/>
</dbReference>
<keyword evidence="4 7" id="KW-1133">Transmembrane helix</keyword>
<dbReference type="EMBL" id="JAUSVL010000001">
    <property type="protein sequence ID" value="MDQ0291131.1"/>
    <property type="molecule type" value="Genomic_DNA"/>
</dbReference>
<dbReference type="RefSeq" id="WP_307263473.1">
    <property type="nucleotide sequence ID" value="NZ_JAUSVL010000001.1"/>
</dbReference>
<comment type="similarity">
    <text evidence="2">Belongs to the autoinducer-2 exporter (AI-2E) (TC 2.A.86) family.</text>
</comment>
<feature type="transmembrane region" description="Helical" evidence="7">
    <location>
        <begin position="374"/>
        <end position="396"/>
    </location>
</feature>
<feature type="transmembrane region" description="Helical" evidence="7">
    <location>
        <begin position="253"/>
        <end position="275"/>
    </location>
</feature>
<evidence type="ECO:0000256" key="3">
    <source>
        <dbReference type="ARBA" id="ARBA00022692"/>
    </source>
</evidence>
<comment type="subcellular location">
    <subcellularLocation>
        <location evidence="1">Membrane</location>
        <topology evidence="1">Multi-pass membrane protein</topology>
    </subcellularLocation>
</comment>
<evidence type="ECO:0000256" key="4">
    <source>
        <dbReference type="ARBA" id="ARBA00022989"/>
    </source>
</evidence>
<accession>A0AAE4AQ04</accession>
<keyword evidence="3 7" id="KW-0812">Transmembrane</keyword>
<evidence type="ECO:0000256" key="2">
    <source>
        <dbReference type="ARBA" id="ARBA00009773"/>
    </source>
</evidence>
<feature type="transmembrane region" description="Helical" evidence="7">
    <location>
        <begin position="47"/>
        <end position="65"/>
    </location>
</feature>
<reference evidence="8" key="1">
    <citation type="submission" date="2023-07" db="EMBL/GenBank/DDBJ databases">
        <title>Genomic Encyclopedia of Type Strains, Phase IV (KMG-IV): sequencing the most valuable type-strain genomes for metagenomic binning, comparative biology and taxonomic classification.</title>
        <authorList>
            <person name="Goeker M."/>
        </authorList>
    </citation>
    <scope>NUCLEOTIDE SEQUENCE</scope>
    <source>
        <strain evidence="8">DSM 24202</strain>
    </source>
</reference>
<feature type="transmembrane region" description="Helical" evidence="7">
    <location>
        <begin position="416"/>
        <end position="442"/>
    </location>
</feature>
<dbReference type="Pfam" id="PF01594">
    <property type="entry name" value="AI-2E_transport"/>
    <property type="match status" value="1"/>
</dbReference>
<feature type="transmembrane region" description="Helical" evidence="7">
    <location>
        <begin position="21"/>
        <end position="41"/>
    </location>
</feature>
<sequence length="462" mass="50696">MPEAHNAPATMPTTSDDSHSWAPNIAKLAFLVLTLVLFISMVYMVRFFLHAIILGVLGATMLAPLHGRVSRLVHYLSRATRRLRKKGARAWSPAQLRARTRTWRKSKERLAALISVVTVFCCIVIPLAFFTVNVIKQGQSSMSAGLRWIQDGQMEKQLQALIDKYDLHDKINTVIDKTNLDLPMLPTPSGDDKADKDKSAPAKPTAGTTAAASGTSAPDSDPLLEDTQPDLGKIIVNASRRVLSFLLDNIFRALAKTWMIVLNFFIMLFVMFYAFRDGRTFIRYLKRISPLGDSEQDEFITRIRDVAKAVLVGILGTAVTQAIIAMVLFWIVGIPALFWGSVLGVCSLIPFVGTTLVWVPAVGYLLITGQTGSAIFLAICCGGIVANVDNILRPLFMSGGRTGMSYIALFFSILGGLQTFGLVGIIYGPLISGLCALCLYIFSTRFKYQPERYAHGHAKTAS</sequence>
<evidence type="ECO:0000313" key="9">
    <source>
        <dbReference type="Proteomes" id="UP001238163"/>
    </source>
</evidence>
<keyword evidence="5 7" id="KW-0472">Membrane</keyword>
<feature type="region of interest" description="Disordered" evidence="6">
    <location>
        <begin position="182"/>
        <end position="223"/>
    </location>
</feature>
<dbReference type="InterPro" id="IPR002549">
    <property type="entry name" value="AI-2E-like"/>
</dbReference>
<dbReference type="GO" id="GO:0016020">
    <property type="term" value="C:membrane"/>
    <property type="evidence" value="ECO:0007669"/>
    <property type="project" value="UniProtKB-SubCell"/>
</dbReference>
<evidence type="ECO:0000256" key="7">
    <source>
        <dbReference type="SAM" id="Phobius"/>
    </source>
</evidence>
<dbReference type="Proteomes" id="UP001238163">
    <property type="component" value="Unassembled WGS sequence"/>
</dbReference>
<feature type="compositionally biased region" description="Low complexity" evidence="6">
    <location>
        <begin position="201"/>
        <end position="221"/>
    </location>
</feature>
<feature type="compositionally biased region" description="Basic and acidic residues" evidence="6">
    <location>
        <begin position="190"/>
        <end position="200"/>
    </location>
</feature>
<organism evidence="8 9">
    <name type="scientific">Oligosphaera ethanolica</name>
    <dbReference type="NCBI Taxonomy" id="760260"/>
    <lineage>
        <taxon>Bacteria</taxon>
        <taxon>Pseudomonadati</taxon>
        <taxon>Lentisphaerota</taxon>
        <taxon>Oligosphaeria</taxon>
        <taxon>Oligosphaerales</taxon>
        <taxon>Oligosphaeraceae</taxon>
        <taxon>Oligosphaera</taxon>
    </lineage>
</organism>
<protein>
    <submittedName>
        <fullName evidence="8">PurR-regulated permease PerM</fullName>
    </submittedName>
</protein>
<feature type="transmembrane region" description="Helical" evidence="7">
    <location>
        <begin position="338"/>
        <end position="367"/>
    </location>
</feature>
<evidence type="ECO:0000256" key="6">
    <source>
        <dbReference type="SAM" id="MobiDB-lite"/>
    </source>
</evidence>
<evidence type="ECO:0000256" key="1">
    <source>
        <dbReference type="ARBA" id="ARBA00004141"/>
    </source>
</evidence>